<dbReference type="AlphaFoldDB" id="A0AA88Y3A0"/>
<proteinExistence type="predicted"/>
<sequence>MVSRGQSECNVKNALVSGCRLVKYHAECPSGDSAVSVSDEQLDELQSQIDDIRSTIKKILKIPSILIPDAIEDALKGILKDLDRAEILTALHDLQNLFSEKFGFVSKMFDSLFKKLTGEAQALQVRYNEVTNSLPNIAYKPSVTFLAILTTTILCMI</sequence>
<dbReference type="Proteomes" id="UP001186944">
    <property type="component" value="Unassembled WGS sequence"/>
</dbReference>
<comment type="caution">
    <text evidence="1">The sequence shown here is derived from an EMBL/GenBank/DDBJ whole genome shotgun (WGS) entry which is preliminary data.</text>
</comment>
<organism evidence="1 2">
    <name type="scientific">Pinctada imbricata</name>
    <name type="common">Atlantic pearl-oyster</name>
    <name type="synonym">Pinctada martensii</name>
    <dbReference type="NCBI Taxonomy" id="66713"/>
    <lineage>
        <taxon>Eukaryota</taxon>
        <taxon>Metazoa</taxon>
        <taxon>Spiralia</taxon>
        <taxon>Lophotrochozoa</taxon>
        <taxon>Mollusca</taxon>
        <taxon>Bivalvia</taxon>
        <taxon>Autobranchia</taxon>
        <taxon>Pteriomorphia</taxon>
        <taxon>Pterioida</taxon>
        <taxon>Pterioidea</taxon>
        <taxon>Pteriidae</taxon>
        <taxon>Pinctada</taxon>
    </lineage>
</organism>
<name>A0AA88Y3A0_PINIB</name>
<dbReference type="EMBL" id="VSWD01000011">
    <property type="protein sequence ID" value="KAK3088503.1"/>
    <property type="molecule type" value="Genomic_DNA"/>
</dbReference>
<protein>
    <submittedName>
        <fullName evidence="1">Uncharacterized protein</fullName>
    </submittedName>
</protein>
<gene>
    <name evidence="1" type="ORF">FSP39_019942</name>
</gene>
<reference evidence="1" key="1">
    <citation type="submission" date="2019-08" db="EMBL/GenBank/DDBJ databases">
        <title>The improved chromosome-level genome for the pearl oyster Pinctada fucata martensii using PacBio sequencing and Hi-C.</title>
        <authorList>
            <person name="Zheng Z."/>
        </authorList>
    </citation>
    <scope>NUCLEOTIDE SEQUENCE</scope>
    <source>
        <strain evidence="1">ZZ-2019</strain>
        <tissue evidence="1">Adductor muscle</tissue>
    </source>
</reference>
<evidence type="ECO:0000313" key="2">
    <source>
        <dbReference type="Proteomes" id="UP001186944"/>
    </source>
</evidence>
<keyword evidence="2" id="KW-1185">Reference proteome</keyword>
<accession>A0AA88Y3A0</accession>
<evidence type="ECO:0000313" key="1">
    <source>
        <dbReference type="EMBL" id="KAK3088503.1"/>
    </source>
</evidence>